<evidence type="ECO:0000313" key="2">
    <source>
        <dbReference type="EMBL" id="OHT13035.1"/>
    </source>
</evidence>
<accession>A0A1J4KP75</accession>
<dbReference type="InterPro" id="IPR019138">
    <property type="entry name" value="De-etiolated_protein_1_Det1"/>
</dbReference>
<dbReference type="AlphaFoldDB" id="A0A1J4KP75"/>
<dbReference type="PANTHER" id="PTHR13374">
    <property type="entry name" value="DET1 HOMOLOG DE-ETIOLATED-1 HOMOLOG"/>
    <property type="match status" value="1"/>
</dbReference>
<dbReference type="GO" id="GO:1990756">
    <property type="term" value="F:ubiquitin-like ligase-substrate adaptor activity"/>
    <property type="evidence" value="ECO:0007669"/>
    <property type="project" value="TreeGrafter"/>
</dbReference>
<evidence type="ECO:0000256" key="1">
    <source>
        <dbReference type="SAM" id="MobiDB-lite"/>
    </source>
</evidence>
<comment type="caution">
    <text evidence="2">The sequence shown here is derived from an EMBL/GenBank/DDBJ whole genome shotgun (WGS) entry which is preliminary data.</text>
</comment>
<protein>
    <recommendedName>
        <fullName evidence="4">SAP domain-containing protein</fullName>
    </recommendedName>
</protein>
<dbReference type="Proteomes" id="UP000179807">
    <property type="component" value="Unassembled WGS sequence"/>
</dbReference>
<feature type="region of interest" description="Disordered" evidence="1">
    <location>
        <begin position="454"/>
        <end position="584"/>
    </location>
</feature>
<dbReference type="RefSeq" id="XP_068366171.1">
    <property type="nucleotide sequence ID" value="XM_068491299.1"/>
</dbReference>
<dbReference type="EMBL" id="MLAK01000549">
    <property type="protein sequence ID" value="OHT13035.1"/>
    <property type="molecule type" value="Genomic_DNA"/>
</dbReference>
<dbReference type="OrthoDB" id="10536034at2759"/>
<proteinExistence type="predicted"/>
<feature type="compositionally biased region" description="Low complexity" evidence="1">
    <location>
        <begin position="454"/>
        <end position="566"/>
    </location>
</feature>
<dbReference type="GeneID" id="94826003"/>
<keyword evidence="3" id="KW-1185">Reference proteome</keyword>
<evidence type="ECO:0008006" key="4">
    <source>
        <dbReference type="Google" id="ProtNLM"/>
    </source>
</evidence>
<organism evidence="2 3">
    <name type="scientific">Tritrichomonas foetus</name>
    <dbReference type="NCBI Taxonomy" id="1144522"/>
    <lineage>
        <taxon>Eukaryota</taxon>
        <taxon>Metamonada</taxon>
        <taxon>Parabasalia</taxon>
        <taxon>Tritrichomonadida</taxon>
        <taxon>Tritrichomonadidae</taxon>
        <taxon>Tritrichomonas</taxon>
    </lineage>
</organism>
<dbReference type="GO" id="GO:0016567">
    <property type="term" value="P:protein ubiquitination"/>
    <property type="evidence" value="ECO:0007669"/>
    <property type="project" value="TreeGrafter"/>
</dbReference>
<dbReference type="GO" id="GO:0032436">
    <property type="term" value="P:positive regulation of proteasomal ubiquitin-dependent protein catabolic process"/>
    <property type="evidence" value="ECO:0007669"/>
    <property type="project" value="TreeGrafter"/>
</dbReference>
<evidence type="ECO:0000313" key="3">
    <source>
        <dbReference type="Proteomes" id="UP000179807"/>
    </source>
</evidence>
<sequence>MLFSPLEKYKKLQSLFPFEKYIQFISKNISERSSNKNSMKNQKMNIDGSFNYQEMQREFDSSQFNGISPNLSANMNPLTAPPAPQSPNQTGCLSNEDFDSLNKAVQLLRISQLRYIVQKFQIPASGNKSKLLNLVLSIFQSLRYDKVLVEILKEINNLLAQQRDVFSNPLASVGHLEICQYDPNYKEPPNPLNVQADPPFILGPIMVPAGQSSGQFNFMHSTTGQVNICFMFEGGNPQQFLFQADLNGYPCEISFDDPYPQPIDITNILNLSNMPNTLNIKKINTASQFMICVREYKFKGLHDIVNQISGRMINLREESPLVVSGTCNHPAPFNLVSFLSRAFGTGNWNCPICGNLVDLGQITIVGGTNEHKMMQQPMPQMQNQMNFPFSNHMNGQIPPQMQPLMNPNMNPQMNFSMNPQMNPQMQQSMISMQQQQMNTQMPTMNSMQQQFPSQFPMNQQPQMPQMQMQTPTMQMQPQQMQPSPQNPNQMPNQSQLGQFPQQQNAQNQNQNSNQNQQSQNQSQNHQNLNQQSLNQSQNQQSQSQQSQNQNQNQSQQNNTGQNQQTNDIFPQTPDLFGTFDWDTF</sequence>
<gene>
    <name evidence="2" type="ORF">TRFO_03448</name>
</gene>
<dbReference type="VEuPathDB" id="TrichDB:TRFO_03448"/>
<dbReference type="GO" id="GO:0031625">
    <property type="term" value="F:ubiquitin protein ligase binding"/>
    <property type="evidence" value="ECO:0007669"/>
    <property type="project" value="TreeGrafter"/>
</dbReference>
<dbReference type="GO" id="GO:0031461">
    <property type="term" value="C:cullin-RING ubiquitin ligase complex"/>
    <property type="evidence" value="ECO:0007669"/>
    <property type="project" value="TreeGrafter"/>
</dbReference>
<dbReference type="PANTHER" id="PTHR13374:SF3">
    <property type="entry name" value="DET1 HOMOLOG"/>
    <property type="match status" value="1"/>
</dbReference>
<name>A0A1J4KP75_9EUKA</name>
<reference evidence="2" key="1">
    <citation type="submission" date="2016-10" db="EMBL/GenBank/DDBJ databases">
        <authorList>
            <person name="Benchimol M."/>
            <person name="Almeida L.G."/>
            <person name="Vasconcelos A.T."/>
            <person name="Perreira-Neves A."/>
            <person name="Rosa I.A."/>
            <person name="Tasca T."/>
            <person name="Bogo M.R."/>
            <person name="de Souza W."/>
        </authorList>
    </citation>
    <scope>NUCLEOTIDE SEQUENCE [LARGE SCALE GENOMIC DNA]</scope>
    <source>
        <strain evidence="2">K</strain>
    </source>
</reference>
<dbReference type="GO" id="GO:0005634">
    <property type="term" value="C:nucleus"/>
    <property type="evidence" value="ECO:0007669"/>
    <property type="project" value="TreeGrafter"/>
</dbReference>